<comment type="subcellular location">
    <subcellularLocation>
        <location evidence="1">Nucleus</location>
    </subcellularLocation>
</comment>
<dbReference type="PANTHER" id="PTHR13793:SF79">
    <property type="entry name" value="PROTEIN JADE-1"/>
    <property type="match status" value="1"/>
</dbReference>
<name>A0ABN9LIR8_9NEOB</name>
<evidence type="ECO:0000256" key="5">
    <source>
        <dbReference type="ARBA" id="ARBA00023015"/>
    </source>
</evidence>
<dbReference type="PROSITE" id="PS51805">
    <property type="entry name" value="EPHD"/>
    <property type="match status" value="1"/>
</dbReference>
<evidence type="ECO:0000313" key="12">
    <source>
        <dbReference type="Proteomes" id="UP001176940"/>
    </source>
</evidence>
<dbReference type="Pfam" id="PF10513">
    <property type="entry name" value="EPL1"/>
    <property type="match status" value="1"/>
</dbReference>
<accession>A0ABN9LIR8</accession>
<feature type="domain" description="PHD-type" evidence="10">
    <location>
        <begin position="332"/>
        <end position="455"/>
    </location>
</feature>
<keyword evidence="3" id="KW-0863">Zinc-finger</keyword>
<evidence type="ECO:0000313" key="11">
    <source>
        <dbReference type="EMBL" id="CAJ0940687.1"/>
    </source>
</evidence>
<dbReference type="InterPro" id="IPR034732">
    <property type="entry name" value="EPHD"/>
</dbReference>
<keyword evidence="2" id="KW-0479">Metal-binding</keyword>
<dbReference type="InterPro" id="IPR013083">
    <property type="entry name" value="Znf_RING/FYVE/PHD"/>
</dbReference>
<dbReference type="InterPro" id="IPR050701">
    <property type="entry name" value="Histone_Mod_Regulator"/>
</dbReference>
<evidence type="ECO:0000256" key="1">
    <source>
        <dbReference type="ARBA" id="ARBA00004123"/>
    </source>
</evidence>
<keyword evidence="6" id="KW-0010">Activator</keyword>
<keyword evidence="9" id="KW-0732">Signal</keyword>
<evidence type="ECO:0000259" key="10">
    <source>
        <dbReference type="PROSITE" id="PS51805"/>
    </source>
</evidence>
<proteinExistence type="predicted"/>
<protein>
    <recommendedName>
        <fullName evidence="10">PHD-type domain-containing protein</fullName>
    </recommendedName>
</protein>
<evidence type="ECO:0000256" key="3">
    <source>
        <dbReference type="ARBA" id="ARBA00022771"/>
    </source>
</evidence>
<sequence length="455" mass="52157">MHWDRWKLPPTSLVACNALNTWNLLLISCCLNPGQHESEPGSLIAVRLIPRGFAARSSIALAKLLAAKCFNPFRRIYIVGLYRSVEVSQKLQWEELKTAAGLSTSWSQTRSRHGRISRHEDRKPSEVFRTDLITAMKLHDSHQLNPEDYYVLADPWRQDWEKGVQVPVNSEFILEPVARFLGGFLVVCEHDHTDLFTVQVSWWFLGGFLVVCEHDHTDLFTVQVSWWAIAETDKVVTYTRPRKYIHSSGSDPPELGYVDIHTLADGVCRYDLNEMDVAWLEMINEEFKDMGMPQLDEYVMERVMEEFEQRCYDNMNHAIETEEGLGIEYDEDVVCDVCQSPDGEDGNEMVFCDKCNICVHQDKGSMLWHIESARRKLAVPDLCLRGTAKVFIVSEERRGYEAHTQWHQVSIGSPEKMEPITKVSHIPSSRWALLCNLCNDKFGACIQVTQQGSKG</sequence>
<evidence type="ECO:0000256" key="8">
    <source>
        <dbReference type="ARBA" id="ARBA00023242"/>
    </source>
</evidence>
<evidence type="ECO:0000256" key="9">
    <source>
        <dbReference type="SAM" id="SignalP"/>
    </source>
</evidence>
<evidence type="ECO:0000256" key="4">
    <source>
        <dbReference type="ARBA" id="ARBA00022833"/>
    </source>
</evidence>
<gene>
    <name evidence="11" type="ORF">RIMI_LOCUS8840368</name>
</gene>
<dbReference type="PROSITE" id="PS51257">
    <property type="entry name" value="PROKAR_LIPOPROTEIN"/>
    <property type="match status" value="1"/>
</dbReference>
<feature type="chain" id="PRO_5046456253" description="PHD-type domain-containing protein" evidence="9">
    <location>
        <begin position="37"/>
        <end position="455"/>
    </location>
</feature>
<keyword evidence="7" id="KW-0804">Transcription</keyword>
<feature type="signal peptide" evidence="9">
    <location>
        <begin position="1"/>
        <end position="36"/>
    </location>
</feature>
<keyword evidence="5" id="KW-0805">Transcription regulation</keyword>
<dbReference type="InterPro" id="IPR019542">
    <property type="entry name" value="Enhancer_polycomb-like_N"/>
</dbReference>
<keyword evidence="8" id="KW-0539">Nucleus</keyword>
<dbReference type="SUPFAM" id="SSF57903">
    <property type="entry name" value="FYVE/PHD zinc finger"/>
    <property type="match status" value="1"/>
</dbReference>
<organism evidence="11 12">
    <name type="scientific">Ranitomeya imitator</name>
    <name type="common">mimic poison frog</name>
    <dbReference type="NCBI Taxonomy" id="111125"/>
    <lineage>
        <taxon>Eukaryota</taxon>
        <taxon>Metazoa</taxon>
        <taxon>Chordata</taxon>
        <taxon>Craniata</taxon>
        <taxon>Vertebrata</taxon>
        <taxon>Euteleostomi</taxon>
        <taxon>Amphibia</taxon>
        <taxon>Batrachia</taxon>
        <taxon>Anura</taxon>
        <taxon>Neobatrachia</taxon>
        <taxon>Hyloidea</taxon>
        <taxon>Dendrobatidae</taxon>
        <taxon>Dendrobatinae</taxon>
        <taxon>Ranitomeya</taxon>
    </lineage>
</organism>
<comment type="caution">
    <text evidence="11">The sequence shown here is derived from an EMBL/GenBank/DDBJ whole genome shotgun (WGS) entry which is preliminary data.</text>
</comment>
<keyword evidence="12" id="KW-1185">Reference proteome</keyword>
<evidence type="ECO:0000256" key="2">
    <source>
        <dbReference type="ARBA" id="ARBA00022723"/>
    </source>
</evidence>
<reference evidence="11" key="1">
    <citation type="submission" date="2023-07" db="EMBL/GenBank/DDBJ databases">
        <authorList>
            <person name="Stuckert A."/>
        </authorList>
    </citation>
    <scope>NUCLEOTIDE SEQUENCE</scope>
</reference>
<dbReference type="InterPro" id="IPR011011">
    <property type="entry name" value="Znf_FYVE_PHD"/>
</dbReference>
<evidence type="ECO:0000256" key="6">
    <source>
        <dbReference type="ARBA" id="ARBA00023159"/>
    </source>
</evidence>
<dbReference type="EMBL" id="CAUEEQ010017844">
    <property type="protein sequence ID" value="CAJ0940687.1"/>
    <property type="molecule type" value="Genomic_DNA"/>
</dbReference>
<dbReference type="Proteomes" id="UP001176940">
    <property type="component" value="Unassembled WGS sequence"/>
</dbReference>
<evidence type="ECO:0000256" key="7">
    <source>
        <dbReference type="ARBA" id="ARBA00023163"/>
    </source>
</evidence>
<dbReference type="Gene3D" id="3.30.40.10">
    <property type="entry name" value="Zinc/RING finger domain, C3HC4 (zinc finger)"/>
    <property type="match status" value="1"/>
</dbReference>
<dbReference type="PANTHER" id="PTHR13793">
    <property type="entry name" value="PHD FINGER PROTEINS"/>
    <property type="match status" value="1"/>
</dbReference>
<keyword evidence="4" id="KW-0862">Zinc</keyword>